<gene>
    <name evidence="3" type="ORF">SPDO_19570</name>
</gene>
<organism evidence="3 4">
    <name type="scientific">Sphingomonas dokdonensis</name>
    <dbReference type="NCBI Taxonomy" id="344880"/>
    <lineage>
        <taxon>Bacteria</taxon>
        <taxon>Pseudomonadati</taxon>
        <taxon>Pseudomonadota</taxon>
        <taxon>Alphaproteobacteria</taxon>
        <taxon>Sphingomonadales</taxon>
        <taxon>Sphingomonadaceae</taxon>
        <taxon>Sphingomonas</taxon>
    </lineage>
</organism>
<dbReference type="OrthoDB" id="27171at2"/>
<dbReference type="RefSeq" id="WP_088367279.1">
    <property type="nucleotide sequence ID" value="NZ_NBBI01000003.1"/>
</dbReference>
<feature type="transmembrane region" description="Helical" evidence="2">
    <location>
        <begin position="221"/>
        <end position="239"/>
    </location>
</feature>
<feature type="compositionally biased region" description="Basic and acidic residues" evidence="1">
    <location>
        <begin position="1"/>
        <end position="10"/>
    </location>
</feature>
<dbReference type="Proteomes" id="UP000197290">
    <property type="component" value="Unassembled WGS sequence"/>
</dbReference>
<accession>A0A245ZKK8</accession>
<evidence type="ECO:0000256" key="2">
    <source>
        <dbReference type="SAM" id="Phobius"/>
    </source>
</evidence>
<dbReference type="InterPro" id="IPR032307">
    <property type="entry name" value="PepSY_TM-like_2"/>
</dbReference>
<dbReference type="AlphaFoldDB" id="A0A245ZKK8"/>
<feature type="transmembrane region" description="Helical" evidence="2">
    <location>
        <begin position="53"/>
        <end position="75"/>
    </location>
</feature>
<evidence type="ECO:0000313" key="3">
    <source>
        <dbReference type="EMBL" id="OWK30272.1"/>
    </source>
</evidence>
<comment type="caution">
    <text evidence="3">The sequence shown here is derived from an EMBL/GenBank/DDBJ whole genome shotgun (WGS) entry which is preliminary data.</text>
</comment>
<feature type="compositionally biased region" description="Polar residues" evidence="1">
    <location>
        <begin position="15"/>
        <end position="31"/>
    </location>
</feature>
<dbReference type="EMBL" id="NBBI01000003">
    <property type="protein sequence ID" value="OWK30272.1"/>
    <property type="molecule type" value="Genomic_DNA"/>
</dbReference>
<evidence type="ECO:0000313" key="4">
    <source>
        <dbReference type="Proteomes" id="UP000197290"/>
    </source>
</evidence>
<dbReference type="PANTHER" id="PTHR40115">
    <property type="entry name" value="INNER MEMBRANE PROTEIN WITH PEPSY TM HELIX"/>
    <property type="match status" value="1"/>
</dbReference>
<sequence length="240" mass="26099">MQASEVERVRGVRASSDTPRPSSRHAPSTTDRAAPAKPKKKVRAFWLKQLHSWHWVSAAVSLAGMFLFAITGITLNHAASIGAEPQVTRAEAMLPTPRLAELRGDHAAAAPLPPRVAQAVADAVAIDPAGRAGEWSDDEVYVAMPGPGRDAWVSIDRQSGAISAEATWRGWVSYLNDLHKGRNTGDAWFWFIDVFAVACIVFTLTGLLLLQLHARHRPSTWPLVATSLLVPLLLALFLIH</sequence>
<dbReference type="PANTHER" id="PTHR40115:SF1">
    <property type="entry name" value="INNER MEMBRANE PROTEIN WITH PEPSY TM HELIX"/>
    <property type="match status" value="1"/>
</dbReference>
<keyword evidence="4" id="KW-1185">Reference proteome</keyword>
<feature type="region of interest" description="Disordered" evidence="1">
    <location>
        <begin position="1"/>
        <end position="38"/>
    </location>
</feature>
<reference evidence="3 4" key="1">
    <citation type="submission" date="2017-03" db="EMBL/GenBank/DDBJ databases">
        <title>Genome sequence of Sphingomonas dokdonensis DSM 21029.</title>
        <authorList>
            <person name="Poehlein A."/>
            <person name="Wuebbeler J.H."/>
            <person name="Steinbuechel A."/>
            <person name="Daniel R."/>
        </authorList>
    </citation>
    <scope>NUCLEOTIDE SEQUENCE [LARGE SCALE GENOMIC DNA]</scope>
    <source>
        <strain evidence="3 4">DSM 21029</strain>
    </source>
</reference>
<evidence type="ECO:0000256" key="1">
    <source>
        <dbReference type="SAM" id="MobiDB-lite"/>
    </source>
</evidence>
<protein>
    <recommendedName>
        <fullName evidence="5">PepSY-associated TM helix</fullName>
    </recommendedName>
</protein>
<evidence type="ECO:0008006" key="5">
    <source>
        <dbReference type="Google" id="ProtNLM"/>
    </source>
</evidence>
<name>A0A245ZKK8_9SPHN</name>
<keyword evidence="2" id="KW-0472">Membrane</keyword>
<feature type="transmembrane region" description="Helical" evidence="2">
    <location>
        <begin position="187"/>
        <end position="209"/>
    </location>
</feature>
<keyword evidence="2" id="KW-1133">Transmembrane helix</keyword>
<dbReference type="Pfam" id="PF16357">
    <property type="entry name" value="PepSY_TM_like_2"/>
    <property type="match status" value="1"/>
</dbReference>
<keyword evidence="2" id="KW-0812">Transmembrane</keyword>
<proteinExistence type="predicted"/>